<accession>A0A7G6WSJ8</accession>
<evidence type="ECO:0000256" key="2">
    <source>
        <dbReference type="ARBA" id="ARBA00022741"/>
    </source>
</evidence>
<reference evidence="6" key="1">
    <citation type="submission" date="2019-09" db="EMBL/GenBank/DDBJ databases">
        <title>Antimicrobial potential of Antarctic Bacteria.</title>
        <authorList>
            <person name="Benaud N."/>
            <person name="Edwards R.J."/>
            <person name="Ferrari B.C."/>
        </authorList>
    </citation>
    <scope>NUCLEOTIDE SEQUENCE [LARGE SCALE GENOMIC DNA]</scope>
    <source>
        <strain evidence="6">SPB151</strain>
    </source>
</reference>
<keyword evidence="6" id="KW-1185">Reference proteome</keyword>
<dbReference type="GO" id="GO:0005524">
    <property type="term" value="F:ATP binding"/>
    <property type="evidence" value="ECO:0007669"/>
    <property type="project" value="UniProtKB-KW"/>
</dbReference>
<evidence type="ECO:0000256" key="1">
    <source>
        <dbReference type="ARBA" id="ARBA00008791"/>
    </source>
</evidence>
<dbReference type="AlphaFoldDB" id="A0A7G6WSJ8"/>
<feature type="domain" description="UspA" evidence="4">
    <location>
        <begin position="13"/>
        <end position="129"/>
    </location>
</feature>
<dbReference type="Pfam" id="PF00582">
    <property type="entry name" value="Usp"/>
    <property type="match status" value="2"/>
</dbReference>
<dbReference type="Gene3D" id="3.40.50.620">
    <property type="entry name" value="HUPs"/>
    <property type="match status" value="2"/>
</dbReference>
<proteinExistence type="inferred from homology"/>
<sequence length="280" mass="30387">MPVVPTQSRPFLVAGVDGSRAGLLALDWAADQAARRNWLLKAIHVIEQPGSDDTLMHDEATAELARLGCTDGQLESRSGRPAEILLEESREARLLVIGRRDGGGFAELTAWSTSQICTALARTSLVVVPDSWQPDRSEEGLIVVGVDGSPSGQSALGFAFEAAAERDAELVLVHVPSDPGPQLPLGLRANPERAPWHQDAQRVLREALAGWPEKYPEVVFRSNFRPGHPVEVLAQHSEYADLMVVGGVERSHFTPLRLGSVSRGLLHHTRCPLAIVHQEP</sequence>
<dbReference type="InterPro" id="IPR006015">
    <property type="entry name" value="Universal_stress_UspA"/>
</dbReference>
<evidence type="ECO:0000313" key="5">
    <source>
        <dbReference type="EMBL" id="QNE16963.1"/>
    </source>
</evidence>
<dbReference type="InterPro" id="IPR014729">
    <property type="entry name" value="Rossmann-like_a/b/a_fold"/>
</dbReference>
<dbReference type="SUPFAM" id="SSF52402">
    <property type="entry name" value="Adenine nucleotide alpha hydrolases-like"/>
    <property type="match status" value="2"/>
</dbReference>
<organism evidence="5 6">
    <name type="scientific">Kribbella qitaiheensis</name>
    <dbReference type="NCBI Taxonomy" id="1544730"/>
    <lineage>
        <taxon>Bacteria</taxon>
        <taxon>Bacillati</taxon>
        <taxon>Actinomycetota</taxon>
        <taxon>Actinomycetes</taxon>
        <taxon>Propionibacteriales</taxon>
        <taxon>Kribbellaceae</taxon>
        <taxon>Kribbella</taxon>
    </lineage>
</organism>
<gene>
    <name evidence="5" type="ORF">F1D05_02390</name>
</gene>
<dbReference type="Proteomes" id="UP000515563">
    <property type="component" value="Chromosome"/>
</dbReference>
<feature type="domain" description="UspA" evidence="4">
    <location>
        <begin position="142"/>
        <end position="277"/>
    </location>
</feature>
<dbReference type="PANTHER" id="PTHR46268:SF27">
    <property type="entry name" value="UNIVERSAL STRESS PROTEIN RV2623"/>
    <property type="match status" value="1"/>
</dbReference>
<dbReference type="EMBL" id="CP043661">
    <property type="protein sequence ID" value="QNE16963.1"/>
    <property type="molecule type" value="Genomic_DNA"/>
</dbReference>
<keyword evidence="2" id="KW-0547">Nucleotide-binding</keyword>
<dbReference type="PRINTS" id="PR01438">
    <property type="entry name" value="UNVRSLSTRESS"/>
</dbReference>
<protein>
    <submittedName>
        <fullName evidence="5">Universal stress protein</fullName>
    </submittedName>
</protein>
<comment type="similarity">
    <text evidence="1">Belongs to the universal stress protein A family.</text>
</comment>
<evidence type="ECO:0000259" key="4">
    <source>
        <dbReference type="Pfam" id="PF00582"/>
    </source>
</evidence>
<keyword evidence="3" id="KW-0067">ATP-binding</keyword>
<dbReference type="KEGG" id="kqi:F1D05_02390"/>
<dbReference type="PANTHER" id="PTHR46268">
    <property type="entry name" value="STRESS RESPONSE PROTEIN NHAX"/>
    <property type="match status" value="1"/>
</dbReference>
<reference evidence="5 6" key="2">
    <citation type="journal article" date="2020" name="Microbiol. Resour. Announc.">
        <title>Antarctic desert soil bacteria exhibit high novel natural product potential, evaluated through long-read genome sequencing and comparative genomics.</title>
        <authorList>
            <person name="Benaud N."/>
            <person name="Edwards R.J."/>
            <person name="Amos T.G."/>
            <person name="D'Agostino P.M."/>
            <person name="Gutierrez-Chavez C."/>
            <person name="Montgomery K."/>
            <person name="Nicetic I."/>
            <person name="Ferrari B.C."/>
        </authorList>
    </citation>
    <scope>NUCLEOTIDE SEQUENCE [LARGE SCALE GENOMIC DNA]</scope>
    <source>
        <strain evidence="5 6">SPB151</strain>
    </source>
</reference>
<dbReference type="InterPro" id="IPR006016">
    <property type="entry name" value="UspA"/>
</dbReference>
<name>A0A7G6WSJ8_9ACTN</name>
<evidence type="ECO:0000313" key="6">
    <source>
        <dbReference type="Proteomes" id="UP000515563"/>
    </source>
</evidence>
<evidence type="ECO:0000256" key="3">
    <source>
        <dbReference type="ARBA" id="ARBA00022840"/>
    </source>
</evidence>